<accession>A0ABV7ZQK6</accession>
<evidence type="ECO:0000256" key="5">
    <source>
        <dbReference type="SAM" id="MobiDB-lite"/>
    </source>
</evidence>
<dbReference type="EMBL" id="JBHRZN010000003">
    <property type="protein sequence ID" value="MFC3850539.1"/>
    <property type="molecule type" value="Genomic_DNA"/>
</dbReference>
<feature type="binding site" evidence="4">
    <location>
        <position position="132"/>
    </location>
    <ligand>
        <name>[4Fe-4S] cluster</name>
        <dbReference type="ChEBI" id="CHEBI:49883"/>
    </ligand>
</feature>
<keyword evidence="4" id="KW-0479">Metal-binding</keyword>
<comment type="catalytic activity">
    <reaction evidence="4">
        <text>[thioredoxin]-disulfide + sulfite + AMP + 2 H(+) = adenosine 5'-phosphosulfate + [thioredoxin]-dithiol</text>
        <dbReference type="Rhea" id="RHEA:21976"/>
        <dbReference type="Rhea" id="RHEA-COMP:10698"/>
        <dbReference type="Rhea" id="RHEA-COMP:10700"/>
        <dbReference type="ChEBI" id="CHEBI:15378"/>
        <dbReference type="ChEBI" id="CHEBI:17359"/>
        <dbReference type="ChEBI" id="CHEBI:29950"/>
        <dbReference type="ChEBI" id="CHEBI:50058"/>
        <dbReference type="ChEBI" id="CHEBI:58243"/>
        <dbReference type="ChEBI" id="CHEBI:456215"/>
        <dbReference type="EC" id="1.8.4.10"/>
    </reaction>
</comment>
<feature type="binding site" evidence="4">
    <location>
        <position position="217"/>
    </location>
    <ligand>
        <name>[4Fe-4S] cluster</name>
        <dbReference type="ChEBI" id="CHEBI:49883"/>
    </ligand>
</feature>
<evidence type="ECO:0000259" key="6">
    <source>
        <dbReference type="Pfam" id="PF01507"/>
    </source>
</evidence>
<proteinExistence type="inferred from homology"/>
<dbReference type="PANTHER" id="PTHR46509:SF1">
    <property type="entry name" value="PHOSPHOADENOSINE PHOSPHOSULFATE REDUCTASE"/>
    <property type="match status" value="1"/>
</dbReference>
<comment type="similarity">
    <text evidence="1 4">Belongs to the PAPS reductase family. CysH subfamily.</text>
</comment>
<evidence type="ECO:0000313" key="7">
    <source>
        <dbReference type="EMBL" id="MFC3850539.1"/>
    </source>
</evidence>
<name>A0ABV7ZQK6_9CORY</name>
<feature type="compositionally biased region" description="Basic and acidic residues" evidence="5">
    <location>
        <begin position="234"/>
        <end position="244"/>
    </location>
</feature>
<evidence type="ECO:0000256" key="1">
    <source>
        <dbReference type="ARBA" id="ARBA00009732"/>
    </source>
</evidence>
<dbReference type="RefSeq" id="WP_377748496.1">
    <property type="nucleotide sequence ID" value="NZ_CP047211.1"/>
</dbReference>
<keyword evidence="4" id="KW-0411">Iron-sulfur</keyword>
<evidence type="ECO:0000256" key="2">
    <source>
        <dbReference type="ARBA" id="ARBA00023002"/>
    </source>
</evidence>
<dbReference type="HAMAP" id="MF_00063">
    <property type="entry name" value="CysH"/>
    <property type="match status" value="1"/>
</dbReference>
<dbReference type="GO" id="GO:0004604">
    <property type="term" value="F:phosphoadenylyl-sulfate reductase (thioredoxin) activity"/>
    <property type="evidence" value="ECO:0007669"/>
    <property type="project" value="UniProtKB-EC"/>
</dbReference>
<dbReference type="Proteomes" id="UP001595751">
    <property type="component" value="Unassembled WGS sequence"/>
</dbReference>
<feature type="binding site" evidence="4">
    <location>
        <position position="214"/>
    </location>
    <ligand>
        <name>[4Fe-4S] cluster</name>
        <dbReference type="ChEBI" id="CHEBI:49883"/>
    </ligand>
</feature>
<dbReference type="PANTHER" id="PTHR46509">
    <property type="entry name" value="PHOSPHOADENOSINE PHOSPHOSULFATE REDUCTASE"/>
    <property type="match status" value="1"/>
</dbReference>
<gene>
    <name evidence="4" type="primary">cysH</name>
    <name evidence="7" type="ORF">ACFORJ_10240</name>
</gene>
<evidence type="ECO:0000313" key="8">
    <source>
        <dbReference type="Proteomes" id="UP001595751"/>
    </source>
</evidence>
<dbReference type="Gene3D" id="3.40.50.620">
    <property type="entry name" value="HUPs"/>
    <property type="match status" value="1"/>
</dbReference>
<keyword evidence="2 4" id="KW-0560">Oxidoreductase</keyword>
<organism evidence="7 8">
    <name type="scientific">Corynebacterium hansenii</name>
    <dbReference type="NCBI Taxonomy" id="394964"/>
    <lineage>
        <taxon>Bacteria</taxon>
        <taxon>Bacillati</taxon>
        <taxon>Actinomycetota</taxon>
        <taxon>Actinomycetes</taxon>
        <taxon>Mycobacteriales</taxon>
        <taxon>Corynebacteriaceae</taxon>
        <taxon>Corynebacterium</taxon>
    </lineage>
</organism>
<sequence length="244" mass="26268">MLPRVHRQTPRSHGKGSGVNDVLDDPATARRLLELALDHGPALEGLPAGDILEWGAEHLRTPLAVTLSMQDTVLAELASRHAPDADLIFLDTGYHFPETLEVAAAVGKRYRNRLITVTPDAADAVPEDPAACCAQRKVEPLARAKRPYEGWVTGLKRVDAPTRARTPVLEIDKTGRIKLNPLAAWTDGDVEQYIADHGLIVHPLTRAGFPSIGCAPCTGRVAPGADPRSGRWAGAEKTECGLHT</sequence>
<dbReference type="InterPro" id="IPR004511">
    <property type="entry name" value="PAPS/APS_Rdtase"/>
</dbReference>
<dbReference type="InterPro" id="IPR002500">
    <property type="entry name" value="PAPS_reduct_dom"/>
</dbReference>
<comment type="subcellular location">
    <subcellularLocation>
        <location evidence="4">Cytoplasm</location>
    </subcellularLocation>
</comment>
<protein>
    <recommendedName>
        <fullName evidence="4">Adenosine 5'-phosphosulfate reductase</fullName>
        <shortName evidence="4">APS reductase</shortName>
        <ecNumber evidence="4">1.8.4.10</ecNumber>
    </recommendedName>
    <alternativeName>
        <fullName evidence="4">5'-adenylylsulfate reductase</fullName>
    </alternativeName>
    <alternativeName>
        <fullName evidence="4">Thioredoxin-dependent 5'-adenylylsulfate reductase</fullName>
    </alternativeName>
</protein>
<comment type="cofactor">
    <cofactor evidence="4">
        <name>[4Fe-4S] cluster</name>
        <dbReference type="ChEBI" id="CHEBI:49883"/>
    </cofactor>
    <text evidence="4">Binds 1 [4Fe-4S] cluster per subunit.</text>
</comment>
<dbReference type="EC" id="1.8.4.10" evidence="4"/>
<dbReference type="NCBIfam" id="NF002537">
    <property type="entry name" value="PRK02090.1"/>
    <property type="match status" value="1"/>
</dbReference>
<dbReference type="Pfam" id="PF01507">
    <property type="entry name" value="PAPS_reduct"/>
    <property type="match status" value="1"/>
</dbReference>
<dbReference type="PIRSF" id="PIRSF000857">
    <property type="entry name" value="PAPS_reductase"/>
    <property type="match status" value="1"/>
</dbReference>
<reference evidence="8" key="1">
    <citation type="journal article" date="2019" name="Int. J. Syst. Evol. Microbiol.">
        <title>The Global Catalogue of Microorganisms (GCM) 10K type strain sequencing project: providing services to taxonomists for standard genome sequencing and annotation.</title>
        <authorList>
            <consortium name="The Broad Institute Genomics Platform"/>
            <consortium name="The Broad Institute Genome Sequencing Center for Infectious Disease"/>
            <person name="Wu L."/>
            <person name="Ma J."/>
        </authorList>
    </citation>
    <scope>NUCLEOTIDE SEQUENCE [LARGE SCALE GENOMIC DNA]</scope>
    <source>
        <strain evidence="8">CCUG 53252</strain>
    </source>
</reference>
<comment type="function">
    <text evidence="4">Catalyzes the formation of sulfite from adenosine 5'-phosphosulfate (APS) using thioredoxin as an electron donor.</text>
</comment>
<keyword evidence="8" id="KW-1185">Reference proteome</keyword>
<evidence type="ECO:0000256" key="4">
    <source>
        <dbReference type="HAMAP-Rule" id="MF_00063"/>
    </source>
</evidence>
<evidence type="ECO:0000256" key="3">
    <source>
        <dbReference type="ARBA" id="ARBA00024327"/>
    </source>
</evidence>
<feature type="region of interest" description="Disordered" evidence="5">
    <location>
        <begin position="1"/>
        <end position="23"/>
    </location>
</feature>
<dbReference type="SUPFAM" id="SSF52402">
    <property type="entry name" value="Adenine nucleotide alpha hydrolases-like"/>
    <property type="match status" value="1"/>
</dbReference>
<feature type="active site" description="Nucleophile; cysteine thiosulfonate intermediate" evidence="4">
    <location>
        <position position="240"/>
    </location>
</feature>
<dbReference type="InterPro" id="IPR014729">
    <property type="entry name" value="Rossmann-like_a/b/a_fold"/>
</dbReference>
<feature type="region of interest" description="Disordered" evidence="5">
    <location>
        <begin position="225"/>
        <end position="244"/>
    </location>
</feature>
<feature type="domain" description="Phosphoadenosine phosphosulphate reductase" evidence="6">
    <location>
        <begin position="66"/>
        <end position="219"/>
    </location>
</feature>
<keyword evidence="4" id="KW-0408">Iron</keyword>
<feature type="compositionally biased region" description="Basic residues" evidence="5">
    <location>
        <begin position="1"/>
        <end position="14"/>
    </location>
</feature>
<comment type="pathway">
    <text evidence="3 4">Sulfur metabolism; hydrogen sulfide biosynthesis; sulfite from sulfate.</text>
</comment>
<comment type="caution">
    <text evidence="7">The sequence shown here is derived from an EMBL/GenBank/DDBJ whole genome shotgun (WGS) entry which is preliminary data.</text>
</comment>
<keyword evidence="4" id="KW-0963">Cytoplasm</keyword>
<feature type="binding site" evidence="4">
    <location>
        <position position="133"/>
    </location>
    <ligand>
        <name>[4Fe-4S] cluster</name>
        <dbReference type="ChEBI" id="CHEBI:49883"/>
    </ligand>
</feature>